<evidence type="ECO:0000313" key="8">
    <source>
        <dbReference type="Proteomes" id="UP000759443"/>
    </source>
</evidence>
<feature type="region of interest" description="Disordered" evidence="5">
    <location>
        <begin position="1"/>
        <end position="25"/>
    </location>
</feature>
<dbReference type="SUPFAM" id="SSF46689">
    <property type="entry name" value="Homeodomain-like"/>
    <property type="match status" value="1"/>
</dbReference>
<keyword evidence="3" id="KW-0804">Transcription</keyword>
<keyword evidence="8" id="KW-1185">Reference proteome</keyword>
<dbReference type="PANTHER" id="PTHR30055">
    <property type="entry name" value="HTH-TYPE TRANSCRIPTIONAL REGULATOR RUTR"/>
    <property type="match status" value="1"/>
</dbReference>
<reference evidence="7 8" key="1">
    <citation type="submission" date="2021-03" db="EMBL/GenBank/DDBJ databases">
        <title>Genomic Encyclopedia of Type Strains, Phase IV (KMG-IV): sequencing the most valuable type-strain genomes for metagenomic binning, comparative biology and taxonomic classification.</title>
        <authorList>
            <person name="Goeker M."/>
        </authorList>
    </citation>
    <scope>NUCLEOTIDE SEQUENCE [LARGE SCALE GENOMIC DNA]</scope>
    <source>
        <strain evidence="7 8">DSM 21600</strain>
    </source>
</reference>
<sequence>MKGQQAREQRDDTSPAKPTLRADARRNREKLVDVAAEAFSQFGVDTSLEAIARQAGVGIGTLYRHFPTREALIEAVYRHEVEALVACAEHLMAEKTPEAALAEWMQRYVGYMATKRGMRDNLKAMMESKSQLFAETHGLVPRTFTRMMENAQASGAIRADAESGDVLHALSSIYSYSDGPDFKARAHRLVGLLMDGLRYGAPE</sequence>
<dbReference type="EMBL" id="JAGGJU010000006">
    <property type="protein sequence ID" value="MBP1851177.1"/>
    <property type="molecule type" value="Genomic_DNA"/>
</dbReference>
<evidence type="ECO:0000256" key="3">
    <source>
        <dbReference type="ARBA" id="ARBA00023163"/>
    </source>
</evidence>
<dbReference type="PRINTS" id="PR00455">
    <property type="entry name" value="HTHTETR"/>
</dbReference>
<dbReference type="InterPro" id="IPR049445">
    <property type="entry name" value="TetR_SbtR-like_C"/>
</dbReference>
<keyword evidence="1" id="KW-0805">Transcription regulation</keyword>
<dbReference type="Gene3D" id="1.10.357.10">
    <property type="entry name" value="Tetracycline Repressor, domain 2"/>
    <property type="match status" value="1"/>
</dbReference>
<gene>
    <name evidence="7" type="ORF">J2Z17_002620</name>
</gene>
<dbReference type="Proteomes" id="UP000759443">
    <property type="component" value="Unassembled WGS sequence"/>
</dbReference>
<name>A0ABS4DZQ4_9HYPH</name>
<dbReference type="InterPro" id="IPR009057">
    <property type="entry name" value="Homeodomain-like_sf"/>
</dbReference>
<dbReference type="SUPFAM" id="SSF48498">
    <property type="entry name" value="Tetracyclin repressor-like, C-terminal domain"/>
    <property type="match status" value="1"/>
</dbReference>
<evidence type="ECO:0000256" key="4">
    <source>
        <dbReference type="PROSITE-ProRule" id="PRU00335"/>
    </source>
</evidence>
<dbReference type="Pfam" id="PF21597">
    <property type="entry name" value="TetR_C_43"/>
    <property type="match status" value="1"/>
</dbReference>
<comment type="caution">
    <text evidence="7">The sequence shown here is derived from an EMBL/GenBank/DDBJ whole genome shotgun (WGS) entry which is preliminary data.</text>
</comment>
<dbReference type="PANTHER" id="PTHR30055:SF234">
    <property type="entry name" value="HTH-TYPE TRANSCRIPTIONAL REGULATOR BETI"/>
    <property type="match status" value="1"/>
</dbReference>
<dbReference type="InterPro" id="IPR001647">
    <property type="entry name" value="HTH_TetR"/>
</dbReference>
<dbReference type="Pfam" id="PF00440">
    <property type="entry name" value="TetR_N"/>
    <property type="match status" value="1"/>
</dbReference>
<dbReference type="InterPro" id="IPR050109">
    <property type="entry name" value="HTH-type_TetR-like_transc_reg"/>
</dbReference>
<evidence type="ECO:0000256" key="2">
    <source>
        <dbReference type="ARBA" id="ARBA00023125"/>
    </source>
</evidence>
<protein>
    <submittedName>
        <fullName evidence="7">AcrR family transcriptional regulator</fullName>
    </submittedName>
</protein>
<evidence type="ECO:0000313" key="7">
    <source>
        <dbReference type="EMBL" id="MBP1851177.1"/>
    </source>
</evidence>
<organism evidence="7 8">
    <name type="scientific">Rhizobium halophytocola</name>
    <dbReference type="NCBI Taxonomy" id="735519"/>
    <lineage>
        <taxon>Bacteria</taxon>
        <taxon>Pseudomonadati</taxon>
        <taxon>Pseudomonadota</taxon>
        <taxon>Alphaproteobacteria</taxon>
        <taxon>Hyphomicrobiales</taxon>
        <taxon>Rhizobiaceae</taxon>
        <taxon>Rhizobium/Agrobacterium group</taxon>
        <taxon>Rhizobium</taxon>
    </lineage>
</organism>
<feature type="DNA-binding region" description="H-T-H motif" evidence="4">
    <location>
        <begin position="47"/>
        <end position="66"/>
    </location>
</feature>
<dbReference type="RefSeq" id="WP_342454404.1">
    <property type="nucleotide sequence ID" value="NZ_JAGGJU010000006.1"/>
</dbReference>
<proteinExistence type="predicted"/>
<keyword evidence="2 4" id="KW-0238">DNA-binding</keyword>
<dbReference type="InterPro" id="IPR036271">
    <property type="entry name" value="Tet_transcr_reg_TetR-rel_C_sf"/>
</dbReference>
<evidence type="ECO:0000256" key="1">
    <source>
        <dbReference type="ARBA" id="ARBA00023015"/>
    </source>
</evidence>
<feature type="domain" description="HTH tetR-type" evidence="6">
    <location>
        <begin position="25"/>
        <end position="84"/>
    </location>
</feature>
<dbReference type="PROSITE" id="PS50977">
    <property type="entry name" value="HTH_TETR_2"/>
    <property type="match status" value="1"/>
</dbReference>
<evidence type="ECO:0000259" key="6">
    <source>
        <dbReference type="PROSITE" id="PS50977"/>
    </source>
</evidence>
<evidence type="ECO:0000256" key="5">
    <source>
        <dbReference type="SAM" id="MobiDB-lite"/>
    </source>
</evidence>
<accession>A0ABS4DZQ4</accession>